<evidence type="ECO:0000313" key="2">
    <source>
        <dbReference type="Proteomes" id="UP000632222"/>
    </source>
</evidence>
<gene>
    <name evidence="1" type="ORF">GCM10008938_47900</name>
</gene>
<dbReference type="Gene3D" id="1.10.10.10">
    <property type="entry name" value="Winged helix-like DNA-binding domain superfamily/Winged helix DNA-binding domain"/>
    <property type="match status" value="1"/>
</dbReference>
<dbReference type="RefSeq" id="WP_189008203.1">
    <property type="nucleotide sequence ID" value="NZ_BMOD01000035.1"/>
</dbReference>
<dbReference type="EMBL" id="BMOD01000035">
    <property type="protein sequence ID" value="GGJ56170.1"/>
    <property type="molecule type" value="Genomic_DNA"/>
</dbReference>
<name>A0ABQ2DG68_9DEIO</name>
<dbReference type="InterPro" id="IPR036388">
    <property type="entry name" value="WH-like_DNA-bd_sf"/>
</dbReference>
<dbReference type="InterPro" id="IPR051677">
    <property type="entry name" value="AfsR-DnrI-RedD_regulator"/>
</dbReference>
<evidence type="ECO:0000313" key="1">
    <source>
        <dbReference type="EMBL" id="GGJ56170.1"/>
    </source>
</evidence>
<dbReference type="PANTHER" id="PTHR35807">
    <property type="entry name" value="TRANSCRIPTIONAL REGULATOR REDD-RELATED"/>
    <property type="match status" value="1"/>
</dbReference>
<dbReference type="Proteomes" id="UP000632222">
    <property type="component" value="Unassembled WGS sequence"/>
</dbReference>
<keyword evidence="2" id="KW-1185">Reference proteome</keyword>
<protein>
    <recommendedName>
        <fullName evidence="3">OmpR/PhoB-type domain-containing protein</fullName>
    </recommendedName>
</protein>
<reference evidence="2" key="1">
    <citation type="journal article" date="2019" name="Int. J. Syst. Evol. Microbiol.">
        <title>The Global Catalogue of Microorganisms (GCM) 10K type strain sequencing project: providing services to taxonomists for standard genome sequencing and annotation.</title>
        <authorList>
            <consortium name="The Broad Institute Genomics Platform"/>
            <consortium name="The Broad Institute Genome Sequencing Center for Infectious Disease"/>
            <person name="Wu L."/>
            <person name="Ma J."/>
        </authorList>
    </citation>
    <scope>NUCLEOTIDE SEQUENCE [LARGE SCALE GENOMIC DNA]</scope>
    <source>
        <strain evidence="2">JCM 14370</strain>
    </source>
</reference>
<evidence type="ECO:0008006" key="3">
    <source>
        <dbReference type="Google" id="ProtNLM"/>
    </source>
</evidence>
<dbReference type="SUPFAM" id="SSF46894">
    <property type="entry name" value="C-terminal effector domain of the bipartite response regulators"/>
    <property type="match status" value="1"/>
</dbReference>
<dbReference type="PANTHER" id="PTHR35807:SF1">
    <property type="entry name" value="TRANSCRIPTIONAL REGULATOR REDD"/>
    <property type="match status" value="1"/>
</dbReference>
<comment type="caution">
    <text evidence="1">The sequence shown here is derived from an EMBL/GenBank/DDBJ whole genome shotgun (WGS) entry which is preliminary data.</text>
</comment>
<dbReference type="InterPro" id="IPR016032">
    <property type="entry name" value="Sig_transdc_resp-reg_C-effctor"/>
</dbReference>
<organism evidence="1 2">
    <name type="scientific">Deinococcus roseus</name>
    <dbReference type="NCBI Taxonomy" id="392414"/>
    <lineage>
        <taxon>Bacteria</taxon>
        <taxon>Thermotogati</taxon>
        <taxon>Deinococcota</taxon>
        <taxon>Deinococci</taxon>
        <taxon>Deinococcales</taxon>
        <taxon>Deinococcaceae</taxon>
        <taxon>Deinococcus</taxon>
    </lineage>
</organism>
<proteinExistence type="predicted"/>
<sequence>MSEKTPPVRLDFDRLQAWVSTQLASIQTTMKMMGAVPLQAAGPVLAHPRELRVCTLGLPEVFCQGTRLEFPYQKVQELLLYLIFNPSASKDQLLEDLWDGKSADSVYTAIRQLRRLLKDHLHLAEEAVVKKGRYYSLSAEIQIGLDLHTLDNTVFRGTKIAPQYLCVLMEGLDSSWIEEQRLLFNKTLLARLEQETQHPQLPLERLLVLHLLVLVRDVFQTAALDVVLRLSRDLGFAAVQRAAQQLVHALNEGSSTEFQVAQLRDLAVELLENQRLSAV</sequence>
<accession>A0ABQ2DG68</accession>